<dbReference type="Proteomes" id="UP000297245">
    <property type="component" value="Unassembled WGS sequence"/>
</dbReference>
<dbReference type="OrthoDB" id="3251205at2759"/>
<dbReference type="InterPro" id="IPR040521">
    <property type="entry name" value="KDZ"/>
</dbReference>
<reference evidence="1 2" key="1">
    <citation type="journal article" date="2019" name="Nat. Ecol. Evol.">
        <title>Megaphylogeny resolves global patterns of mushroom evolution.</title>
        <authorList>
            <person name="Varga T."/>
            <person name="Krizsan K."/>
            <person name="Foldi C."/>
            <person name="Dima B."/>
            <person name="Sanchez-Garcia M."/>
            <person name="Sanchez-Ramirez S."/>
            <person name="Szollosi G.J."/>
            <person name="Szarkandi J.G."/>
            <person name="Papp V."/>
            <person name="Albert L."/>
            <person name="Andreopoulos W."/>
            <person name="Angelini C."/>
            <person name="Antonin V."/>
            <person name="Barry K.W."/>
            <person name="Bougher N.L."/>
            <person name="Buchanan P."/>
            <person name="Buyck B."/>
            <person name="Bense V."/>
            <person name="Catcheside P."/>
            <person name="Chovatia M."/>
            <person name="Cooper J."/>
            <person name="Damon W."/>
            <person name="Desjardin D."/>
            <person name="Finy P."/>
            <person name="Geml J."/>
            <person name="Haridas S."/>
            <person name="Hughes K."/>
            <person name="Justo A."/>
            <person name="Karasinski D."/>
            <person name="Kautmanova I."/>
            <person name="Kiss B."/>
            <person name="Kocsube S."/>
            <person name="Kotiranta H."/>
            <person name="LaButti K.M."/>
            <person name="Lechner B.E."/>
            <person name="Liimatainen K."/>
            <person name="Lipzen A."/>
            <person name="Lukacs Z."/>
            <person name="Mihaltcheva S."/>
            <person name="Morgado L.N."/>
            <person name="Niskanen T."/>
            <person name="Noordeloos M.E."/>
            <person name="Ohm R.A."/>
            <person name="Ortiz-Santana B."/>
            <person name="Ovrebo C."/>
            <person name="Racz N."/>
            <person name="Riley R."/>
            <person name="Savchenko A."/>
            <person name="Shiryaev A."/>
            <person name="Soop K."/>
            <person name="Spirin V."/>
            <person name="Szebenyi C."/>
            <person name="Tomsovsky M."/>
            <person name="Tulloss R.E."/>
            <person name="Uehling J."/>
            <person name="Grigoriev I.V."/>
            <person name="Vagvolgyi C."/>
            <person name="Papp T."/>
            <person name="Martin F.M."/>
            <person name="Miettinen O."/>
            <person name="Hibbett D.S."/>
            <person name="Nagy L.G."/>
        </authorList>
    </citation>
    <scope>NUCLEOTIDE SEQUENCE [LARGE SCALE GENOMIC DNA]</scope>
    <source>
        <strain evidence="1 2">CBS 962.96</strain>
    </source>
</reference>
<name>A0A4S8LCX7_DENBC</name>
<dbReference type="EMBL" id="ML179482">
    <property type="protein sequence ID" value="THU86724.1"/>
    <property type="molecule type" value="Genomic_DNA"/>
</dbReference>
<dbReference type="PANTHER" id="PTHR33096">
    <property type="entry name" value="CXC2 DOMAIN-CONTAINING PROTEIN"/>
    <property type="match status" value="1"/>
</dbReference>
<sequence length="181" mass="20553">MKEESTAVALGKYEETGLFIMLCRHGFALSMADMVRSGEQRKYALAVLNRLLSAEKHDREAKKEPKPVGELLAGYDIGCETAKTVKRCPLCPLALDQKLRMVVGSMHGHAHNRLLLLYVVGAGLEDLEGCERFFSKSNSLTGKTRYQSRFHRRQAISEYTYHNDNFDVYANLSDFLVNNYR</sequence>
<dbReference type="AlphaFoldDB" id="A0A4S8LCX7"/>
<proteinExistence type="predicted"/>
<organism evidence="1 2">
    <name type="scientific">Dendrothele bispora (strain CBS 962.96)</name>
    <dbReference type="NCBI Taxonomy" id="1314807"/>
    <lineage>
        <taxon>Eukaryota</taxon>
        <taxon>Fungi</taxon>
        <taxon>Dikarya</taxon>
        <taxon>Basidiomycota</taxon>
        <taxon>Agaricomycotina</taxon>
        <taxon>Agaricomycetes</taxon>
        <taxon>Agaricomycetidae</taxon>
        <taxon>Agaricales</taxon>
        <taxon>Agaricales incertae sedis</taxon>
        <taxon>Dendrothele</taxon>
    </lineage>
</organism>
<dbReference type="Pfam" id="PF18758">
    <property type="entry name" value="KDZ"/>
    <property type="match status" value="1"/>
</dbReference>
<dbReference type="PANTHER" id="PTHR33096:SF1">
    <property type="entry name" value="CXC1-LIKE CYSTEINE CLUSTER ASSOCIATED WITH KDZ TRANSPOSASES DOMAIN-CONTAINING PROTEIN"/>
    <property type="match status" value="1"/>
</dbReference>
<keyword evidence="2" id="KW-1185">Reference proteome</keyword>
<evidence type="ECO:0000313" key="1">
    <source>
        <dbReference type="EMBL" id="THU86724.1"/>
    </source>
</evidence>
<evidence type="ECO:0008006" key="3">
    <source>
        <dbReference type="Google" id="ProtNLM"/>
    </source>
</evidence>
<gene>
    <name evidence="1" type="ORF">K435DRAFT_822064</name>
</gene>
<accession>A0A4S8LCX7</accession>
<evidence type="ECO:0000313" key="2">
    <source>
        <dbReference type="Proteomes" id="UP000297245"/>
    </source>
</evidence>
<protein>
    <recommendedName>
        <fullName evidence="3">CxC2-like cysteine cluster KDZ transposase-associated domain-containing protein</fullName>
    </recommendedName>
</protein>